<evidence type="ECO:0000313" key="1">
    <source>
        <dbReference type="EMBL" id="KAF7801707.1"/>
    </source>
</evidence>
<dbReference type="OrthoDB" id="2789670at2759"/>
<protein>
    <submittedName>
        <fullName evidence="1">Isoflavone 2'-hydroxylase-like</fullName>
    </submittedName>
</protein>
<dbReference type="Gene3D" id="1.10.630.10">
    <property type="entry name" value="Cytochrome P450"/>
    <property type="match status" value="1"/>
</dbReference>
<dbReference type="PANTHER" id="PTHR24299:SF21">
    <property type="entry name" value="OS09G0441600 PROTEIN"/>
    <property type="match status" value="1"/>
</dbReference>
<organism evidence="1 2">
    <name type="scientific">Senna tora</name>
    <dbReference type="NCBI Taxonomy" id="362788"/>
    <lineage>
        <taxon>Eukaryota</taxon>
        <taxon>Viridiplantae</taxon>
        <taxon>Streptophyta</taxon>
        <taxon>Embryophyta</taxon>
        <taxon>Tracheophyta</taxon>
        <taxon>Spermatophyta</taxon>
        <taxon>Magnoliopsida</taxon>
        <taxon>eudicotyledons</taxon>
        <taxon>Gunneridae</taxon>
        <taxon>Pentapetalae</taxon>
        <taxon>rosids</taxon>
        <taxon>fabids</taxon>
        <taxon>Fabales</taxon>
        <taxon>Fabaceae</taxon>
        <taxon>Caesalpinioideae</taxon>
        <taxon>Cassia clade</taxon>
        <taxon>Senna</taxon>
    </lineage>
</organism>
<proteinExistence type="predicted"/>
<dbReference type="Pfam" id="PF00067">
    <property type="entry name" value="p450"/>
    <property type="match status" value="1"/>
</dbReference>
<dbReference type="Proteomes" id="UP000634136">
    <property type="component" value="Unassembled WGS sequence"/>
</dbReference>
<keyword evidence="2" id="KW-1185">Reference proteome</keyword>
<dbReference type="GO" id="GO:0004497">
    <property type="term" value="F:monooxygenase activity"/>
    <property type="evidence" value="ECO:0007669"/>
    <property type="project" value="InterPro"/>
</dbReference>
<dbReference type="GO" id="GO:0016705">
    <property type="term" value="F:oxidoreductase activity, acting on paired donors, with incorporation or reduction of molecular oxygen"/>
    <property type="evidence" value="ECO:0007669"/>
    <property type="project" value="InterPro"/>
</dbReference>
<dbReference type="GO" id="GO:0020037">
    <property type="term" value="F:heme binding"/>
    <property type="evidence" value="ECO:0007669"/>
    <property type="project" value="InterPro"/>
</dbReference>
<gene>
    <name evidence="1" type="ORF">G2W53_040818</name>
</gene>
<dbReference type="InterPro" id="IPR036396">
    <property type="entry name" value="Cyt_P450_sf"/>
</dbReference>
<dbReference type="AlphaFoldDB" id="A0A834SIW6"/>
<accession>A0A834SIW6</accession>
<dbReference type="PANTHER" id="PTHR24299">
    <property type="entry name" value="CYTOCHROME P450 FAMILY 1"/>
    <property type="match status" value="1"/>
</dbReference>
<reference evidence="1" key="1">
    <citation type="submission" date="2020-09" db="EMBL/GenBank/DDBJ databases">
        <title>Genome-Enabled Discovery of Anthraquinone Biosynthesis in Senna tora.</title>
        <authorList>
            <person name="Kang S.-H."/>
            <person name="Pandey R.P."/>
            <person name="Lee C.-M."/>
            <person name="Sim J.-S."/>
            <person name="Jeong J.-T."/>
            <person name="Choi B.-S."/>
            <person name="Jung M."/>
            <person name="Ginzburg D."/>
            <person name="Zhao K."/>
            <person name="Won S.Y."/>
            <person name="Oh T.-J."/>
            <person name="Yu Y."/>
            <person name="Kim N.-H."/>
            <person name="Lee O.R."/>
            <person name="Lee T.-H."/>
            <person name="Bashyal P."/>
            <person name="Kim T.-S."/>
            <person name="Lee W.-H."/>
            <person name="Kawkins C."/>
            <person name="Kim C.-K."/>
            <person name="Kim J.S."/>
            <person name="Ahn B.O."/>
            <person name="Rhee S.Y."/>
            <person name="Sohng J.K."/>
        </authorList>
    </citation>
    <scope>NUCLEOTIDE SEQUENCE</scope>
    <source>
        <tissue evidence="1">Leaf</tissue>
    </source>
</reference>
<sequence>MAPYPTTFCAPILQPIHRTIHKLSQTYGSIMSLRFGALNVLVISTPSAVEECLVKKNAKMPLMLAGKYLNYDYKSMASIFL</sequence>
<comment type="caution">
    <text evidence="1">The sequence shown here is derived from an EMBL/GenBank/DDBJ whole genome shotgun (WGS) entry which is preliminary data.</text>
</comment>
<dbReference type="EMBL" id="JAAIUW010000013">
    <property type="protein sequence ID" value="KAF7801707.1"/>
    <property type="molecule type" value="Genomic_DNA"/>
</dbReference>
<evidence type="ECO:0000313" key="2">
    <source>
        <dbReference type="Proteomes" id="UP000634136"/>
    </source>
</evidence>
<dbReference type="GO" id="GO:0005506">
    <property type="term" value="F:iron ion binding"/>
    <property type="evidence" value="ECO:0007669"/>
    <property type="project" value="InterPro"/>
</dbReference>
<name>A0A834SIW6_9FABA</name>
<dbReference type="SUPFAM" id="SSF48264">
    <property type="entry name" value="Cytochrome P450"/>
    <property type="match status" value="1"/>
</dbReference>
<dbReference type="InterPro" id="IPR001128">
    <property type="entry name" value="Cyt_P450"/>
</dbReference>